<feature type="site" description="Contributes to redox potential value" evidence="8">
    <location>
        <position position="33"/>
    </location>
</feature>
<sequence length="107" mass="11854">MSEIKHVNDENFEAEVIQSGKTVFVDFWATWCGPCRMLAPRLEQAAKTFDGRAVIAKYDVDESSGRAGEYGVRGIPTIIAFRNGQVVDQHTGSCSQDVLDAFIEKNL</sequence>
<dbReference type="NCBIfam" id="TIGR01068">
    <property type="entry name" value="thioredoxin"/>
    <property type="match status" value="1"/>
</dbReference>
<dbReference type="RefSeq" id="WP_008541195.1">
    <property type="nucleotide sequence ID" value="NZ_JH604897.1"/>
</dbReference>
<dbReference type="InterPro" id="IPR036249">
    <property type="entry name" value="Thioredoxin-like_sf"/>
</dbReference>
<keyword evidence="2" id="KW-0813">Transport</keyword>
<dbReference type="AlphaFoldDB" id="H3KD02"/>
<feature type="site" description="Contributes to redox potential value" evidence="8">
    <location>
        <position position="34"/>
    </location>
</feature>
<protein>
    <recommendedName>
        <fullName evidence="6 7">Thioredoxin</fullName>
    </recommendedName>
</protein>
<dbReference type="InterPro" id="IPR005746">
    <property type="entry name" value="Thioredoxin"/>
</dbReference>
<name>H3KD02_9BURK</name>
<dbReference type="OrthoDB" id="9790390at2"/>
<evidence type="ECO:0000313" key="12">
    <source>
        <dbReference type="Proteomes" id="UP000004956"/>
    </source>
</evidence>
<keyword evidence="5 9" id="KW-0676">Redox-active center</keyword>
<feature type="site" description="Deprotonates C-terminal active site Cys" evidence="8">
    <location>
        <position position="26"/>
    </location>
</feature>
<evidence type="ECO:0000313" key="11">
    <source>
        <dbReference type="EMBL" id="EHY32010.1"/>
    </source>
</evidence>
<dbReference type="Pfam" id="PF00085">
    <property type="entry name" value="Thioredoxin"/>
    <property type="match status" value="1"/>
</dbReference>
<dbReference type="PIRSF" id="PIRSF000077">
    <property type="entry name" value="Thioredoxin"/>
    <property type="match status" value="1"/>
</dbReference>
<evidence type="ECO:0000256" key="1">
    <source>
        <dbReference type="ARBA" id="ARBA00008987"/>
    </source>
</evidence>
<comment type="caution">
    <text evidence="11">The sequence shown here is derived from an EMBL/GenBank/DDBJ whole genome shotgun (WGS) entry which is preliminary data.</text>
</comment>
<dbReference type="InterPro" id="IPR013766">
    <property type="entry name" value="Thioredoxin_domain"/>
</dbReference>
<feature type="active site" description="Nucleophile" evidence="8">
    <location>
        <position position="35"/>
    </location>
</feature>
<keyword evidence="3" id="KW-0249">Electron transport</keyword>
<dbReference type="SUPFAM" id="SSF52833">
    <property type="entry name" value="Thioredoxin-like"/>
    <property type="match status" value="1"/>
</dbReference>
<reference evidence="11 12" key="1">
    <citation type="submission" date="2011-11" db="EMBL/GenBank/DDBJ databases">
        <authorList>
            <person name="Weinstock G."/>
            <person name="Sodergren E."/>
            <person name="Clifton S."/>
            <person name="Fulton L."/>
            <person name="Fulton B."/>
            <person name="Courtney L."/>
            <person name="Fronick C."/>
            <person name="Harrison M."/>
            <person name="Strong C."/>
            <person name="Farmer C."/>
            <person name="Delahaunty K."/>
            <person name="Markovic C."/>
            <person name="Hall O."/>
            <person name="Minx P."/>
            <person name="Tomlinson C."/>
            <person name="Mitreva M."/>
            <person name="Hou S."/>
            <person name="Chen J."/>
            <person name="Wollam A."/>
            <person name="Pepin K.H."/>
            <person name="Johnson M."/>
            <person name="Bhonagiri V."/>
            <person name="Zhang X."/>
            <person name="Suruliraj S."/>
            <person name="Warren W."/>
            <person name="Chinwalla A."/>
            <person name="Mardis E.R."/>
            <person name="Wilson R.K."/>
        </authorList>
    </citation>
    <scope>NUCLEOTIDE SEQUENCE [LARGE SCALE GENOMIC DNA]</scope>
    <source>
        <strain evidence="11 12">YIT 11816</strain>
    </source>
</reference>
<dbReference type="GO" id="GO:0015035">
    <property type="term" value="F:protein-disulfide reductase activity"/>
    <property type="evidence" value="ECO:0007669"/>
    <property type="project" value="UniProtKB-UniRule"/>
</dbReference>
<dbReference type="Proteomes" id="UP000004956">
    <property type="component" value="Unassembled WGS sequence"/>
</dbReference>
<evidence type="ECO:0000256" key="4">
    <source>
        <dbReference type="ARBA" id="ARBA00023157"/>
    </source>
</evidence>
<dbReference type="CDD" id="cd02947">
    <property type="entry name" value="TRX_family"/>
    <property type="match status" value="1"/>
</dbReference>
<dbReference type="HOGENOM" id="CLU_090389_10_2_4"/>
<feature type="disulfide bond" description="Redox-active" evidence="9">
    <location>
        <begin position="32"/>
        <end position="35"/>
    </location>
</feature>
<proteinExistence type="inferred from homology"/>
<comment type="similarity">
    <text evidence="1 7">Belongs to the thioredoxin family.</text>
</comment>
<organism evidence="11 12">
    <name type="scientific">Sutterella parvirubra YIT 11816</name>
    <dbReference type="NCBI Taxonomy" id="762967"/>
    <lineage>
        <taxon>Bacteria</taxon>
        <taxon>Pseudomonadati</taxon>
        <taxon>Pseudomonadota</taxon>
        <taxon>Betaproteobacteria</taxon>
        <taxon>Burkholderiales</taxon>
        <taxon>Sutterellaceae</taxon>
        <taxon>Sutterella</taxon>
    </lineage>
</organism>
<dbReference type="PROSITE" id="PS51352">
    <property type="entry name" value="THIOREDOXIN_2"/>
    <property type="match status" value="1"/>
</dbReference>
<dbReference type="STRING" id="762967.HMPREF9440_00607"/>
<accession>H3KD02</accession>
<dbReference type="PRINTS" id="PR00421">
    <property type="entry name" value="THIOREDOXIN"/>
</dbReference>
<dbReference type="PATRIC" id="fig|762967.3.peg.495"/>
<evidence type="ECO:0000256" key="3">
    <source>
        <dbReference type="ARBA" id="ARBA00022982"/>
    </source>
</evidence>
<dbReference type="Gene3D" id="3.40.30.10">
    <property type="entry name" value="Glutaredoxin"/>
    <property type="match status" value="1"/>
</dbReference>
<evidence type="ECO:0000256" key="2">
    <source>
        <dbReference type="ARBA" id="ARBA00022448"/>
    </source>
</evidence>
<feature type="domain" description="Thioredoxin" evidence="10">
    <location>
        <begin position="1"/>
        <end position="107"/>
    </location>
</feature>
<evidence type="ECO:0000256" key="5">
    <source>
        <dbReference type="ARBA" id="ARBA00023284"/>
    </source>
</evidence>
<dbReference type="GO" id="GO:0045454">
    <property type="term" value="P:cell redox homeostasis"/>
    <property type="evidence" value="ECO:0007669"/>
    <property type="project" value="TreeGrafter"/>
</dbReference>
<evidence type="ECO:0000256" key="6">
    <source>
        <dbReference type="NCBIfam" id="TIGR01068"/>
    </source>
</evidence>
<keyword evidence="12" id="KW-1185">Reference proteome</keyword>
<feature type="active site" description="Nucleophile" evidence="8">
    <location>
        <position position="32"/>
    </location>
</feature>
<dbReference type="FunFam" id="3.40.30.10:FF:000001">
    <property type="entry name" value="Thioredoxin"/>
    <property type="match status" value="1"/>
</dbReference>
<evidence type="ECO:0000256" key="7">
    <source>
        <dbReference type="PIRNR" id="PIRNR000077"/>
    </source>
</evidence>
<dbReference type="PANTHER" id="PTHR45663:SF11">
    <property type="entry name" value="GEO12009P1"/>
    <property type="match status" value="1"/>
</dbReference>
<evidence type="ECO:0000259" key="10">
    <source>
        <dbReference type="PROSITE" id="PS51352"/>
    </source>
</evidence>
<dbReference type="InterPro" id="IPR017937">
    <property type="entry name" value="Thioredoxin_CS"/>
</dbReference>
<gene>
    <name evidence="11" type="ORF">HMPREF9440_00607</name>
</gene>
<dbReference type="EMBL" id="AFBQ01000074">
    <property type="protein sequence ID" value="EHY32010.1"/>
    <property type="molecule type" value="Genomic_DNA"/>
</dbReference>
<dbReference type="PROSITE" id="PS00194">
    <property type="entry name" value="THIOREDOXIN_1"/>
    <property type="match status" value="1"/>
</dbReference>
<dbReference type="PANTHER" id="PTHR45663">
    <property type="entry name" value="GEO12009P1"/>
    <property type="match status" value="1"/>
</dbReference>
<dbReference type="GO" id="GO:0005829">
    <property type="term" value="C:cytosol"/>
    <property type="evidence" value="ECO:0007669"/>
    <property type="project" value="TreeGrafter"/>
</dbReference>
<evidence type="ECO:0000256" key="9">
    <source>
        <dbReference type="PIRSR" id="PIRSR000077-4"/>
    </source>
</evidence>
<keyword evidence="4 9" id="KW-1015">Disulfide bond</keyword>
<evidence type="ECO:0000256" key="8">
    <source>
        <dbReference type="PIRSR" id="PIRSR000077-1"/>
    </source>
</evidence>